<dbReference type="GO" id="GO:0009395">
    <property type="term" value="P:phospholipid catabolic process"/>
    <property type="evidence" value="ECO:0007669"/>
    <property type="project" value="TreeGrafter"/>
</dbReference>
<sequence>MKTAGQIVKGKYFDRFFLITFENTDYATAVNNPYLKDLTSRPDGILLSNYFAVEHPSEPNYIAQIYGSTAGILDDGNYNIIGNNLVDLLEDKGISWNAYMEDFPGNCFTGAFSSDHLYARKHNPFISMVNINSDPVRCAKIVNADQLDTDISTNSVPQFVYYTPNINNDGHDTNLTFAMTWFKNWLEPKLQEPAFTTNTLIFITFDESKTKEPNQIFSSLLGSPVQPNKSHDDGTPYTHYSIAKTIEENWGLNSLGRNDTTANPFTKFLV</sequence>
<evidence type="ECO:0000313" key="3">
    <source>
        <dbReference type="Proteomes" id="UP000265703"/>
    </source>
</evidence>
<dbReference type="InterPro" id="IPR007312">
    <property type="entry name" value="Phosphoesterase"/>
</dbReference>
<protein>
    <submittedName>
        <fullName evidence="2">Phosphoesterase family-domain-containing protein</fullName>
    </submittedName>
</protein>
<dbReference type="GO" id="GO:0016788">
    <property type="term" value="F:hydrolase activity, acting on ester bonds"/>
    <property type="evidence" value="ECO:0007669"/>
    <property type="project" value="InterPro"/>
</dbReference>
<organism evidence="2 3">
    <name type="scientific">Glomus cerebriforme</name>
    <dbReference type="NCBI Taxonomy" id="658196"/>
    <lineage>
        <taxon>Eukaryota</taxon>
        <taxon>Fungi</taxon>
        <taxon>Fungi incertae sedis</taxon>
        <taxon>Mucoromycota</taxon>
        <taxon>Glomeromycotina</taxon>
        <taxon>Glomeromycetes</taxon>
        <taxon>Glomerales</taxon>
        <taxon>Glomeraceae</taxon>
        <taxon>Glomus</taxon>
    </lineage>
</organism>
<gene>
    <name evidence="2" type="ORF">C1645_687333</name>
</gene>
<comment type="caution">
    <text evidence="2">The sequence shown here is derived from an EMBL/GenBank/DDBJ whole genome shotgun (WGS) entry which is preliminary data.</text>
</comment>
<proteinExistence type="predicted"/>
<dbReference type="Gene3D" id="3.40.720.10">
    <property type="entry name" value="Alkaline Phosphatase, subunit A"/>
    <property type="match status" value="1"/>
</dbReference>
<dbReference type="InterPro" id="IPR017850">
    <property type="entry name" value="Alkaline_phosphatase_core_sf"/>
</dbReference>
<dbReference type="PANTHER" id="PTHR31956">
    <property type="entry name" value="NON-SPECIFIC PHOSPHOLIPASE C4-RELATED"/>
    <property type="match status" value="1"/>
</dbReference>
<evidence type="ECO:0000313" key="2">
    <source>
        <dbReference type="EMBL" id="RIA97027.1"/>
    </source>
</evidence>
<accession>A0A397TKM2</accession>
<dbReference type="AlphaFoldDB" id="A0A397TKM2"/>
<name>A0A397TKM2_9GLOM</name>
<dbReference type="Pfam" id="PF04185">
    <property type="entry name" value="Phosphoesterase"/>
    <property type="match status" value="1"/>
</dbReference>
<evidence type="ECO:0000256" key="1">
    <source>
        <dbReference type="ARBA" id="ARBA00022801"/>
    </source>
</evidence>
<dbReference type="Proteomes" id="UP000265703">
    <property type="component" value="Unassembled WGS sequence"/>
</dbReference>
<dbReference type="EMBL" id="QKYT01000036">
    <property type="protein sequence ID" value="RIA97027.1"/>
    <property type="molecule type" value="Genomic_DNA"/>
</dbReference>
<reference evidence="2 3" key="1">
    <citation type="submission" date="2018-06" db="EMBL/GenBank/DDBJ databases">
        <title>Comparative genomics reveals the genomic features of Rhizophagus irregularis, R. cerebriforme, R. diaphanum and Gigaspora rosea, and their symbiotic lifestyle signature.</title>
        <authorList>
            <person name="Morin E."/>
            <person name="San Clemente H."/>
            <person name="Chen E.C.H."/>
            <person name="De La Providencia I."/>
            <person name="Hainaut M."/>
            <person name="Kuo A."/>
            <person name="Kohler A."/>
            <person name="Murat C."/>
            <person name="Tang N."/>
            <person name="Roy S."/>
            <person name="Loubradou J."/>
            <person name="Henrissat B."/>
            <person name="Grigoriev I.V."/>
            <person name="Corradi N."/>
            <person name="Roux C."/>
            <person name="Martin F.M."/>
        </authorList>
    </citation>
    <scope>NUCLEOTIDE SEQUENCE [LARGE SCALE GENOMIC DNA]</scope>
    <source>
        <strain evidence="2 3">DAOM 227022</strain>
    </source>
</reference>
<dbReference type="STRING" id="658196.A0A397TKM2"/>
<dbReference type="OrthoDB" id="5135119at2759"/>
<dbReference type="PANTHER" id="PTHR31956:SF8">
    <property type="entry name" value="ACID PHOSPHATASE PHOA (AFU_ORTHOLOGUE AFUA_1G03570)"/>
    <property type="match status" value="1"/>
</dbReference>
<keyword evidence="1" id="KW-0378">Hydrolase</keyword>
<keyword evidence="3" id="KW-1185">Reference proteome</keyword>